<dbReference type="GO" id="GO:0042277">
    <property type="term" value="F:peptide binding"/>
    <property type="evidence" value="ECO:0007669"/>
    <property type="project" value="TreeGrafter"/>
</dbReference>
<dbReference type="CDD" id="cd09602">
    <property type="entry name" value="M1_APN"/>
    <property type="match status" value="1"/>
</dbReference>
<dbReference type="GO" id="GO:0006508">
    <property type="term" value="P:proteolysis"/>
    <property type="evidence" value="ECO:0007669"/>
    <property type="project" value="UniProtKB-KW"/>
</dbReference>
<evidence type="ECO:0000256" key="9">
    <source>
        <dbReference type="ARBA" id="ARBA00022801"/>
    </source>
</evidence>
<evidence type="ECO:0000256" key="1">
    <source>
        <dbReference type="ARBA" id="ARBA00000098"/>
    </source>
</evidence>
<keyword evidence="6 17" id="KW-0031">Aminopeptidase</keyword>
<evidence type="ECO:0000256" key="10">
    <source>
        <dbReference type="ARBA" id="ARBA00022833"/>
    </source>
</evidence>
<keyword evidence="7" id="KW-0645">Protease</keyword>
<feature type="domain" description="Aminopeptidase N-like N-terminal" evidence="16">
    <location>
        <begin position="101"/>
        <end position="199"/>
    </location>
</feature>
<dbReference type="Pfam" id="PF17900">
    <property type="entry name" value="Peptidase_M1_N"/>
    <property type="match status" value="1"/>
</dbReference>
<accession>A0A7K1LH91</accession>
<evidence type="ECO:0000313" key="18">
    <source>
        <dbReference type="Proteomes" id="UP000462152"/>
    </source>
</evidence>
<evidence type="ECO:0000256" key="8">
    <source>
        <dbReference type="ARBA" id="ARBA00022723"/>
    </source>
</evidence>
<comment type="similarity">
    <text evidence="3">Belongs to the peptidase M1 family.</text>
</comment>
<dbReference type="Pfam" id="PF11838">
    <property type="entry name" value="ERAP1_C"/>
    <property type="match status" value="1"/>
</dbReference>
<dbReference type="InterPro" id="IPR024571">
    <property type="entry name" value="ERAP1-like_C_dom"/>
</dbReference>
<protein>
    <recommendedName>
        <fullName evidence="5">Aminopeptidase N</fullName>
        <ecNumber evidence="4">3.4.11.2</ecNumber>
    </recommendedName>
    <alternativeName>
        <fullName evidence="12">Alanine aminopeptidase</fullName>
    </alternativeName>
    <alternativeName>
        <fullName evidence="13">Lysyl aminopeptidase</fullName>
    </alternativeName>
</protein>
<dbReference type="SUPFAM" id="SSF63737">
    <property type="entry name" value="Leukotriene A4 hydrolase N-terminal domain"/>
    <property type="match status" value="1"/>
</dbReference>
<dbReference type="InterPro" id="IPR042097">
    <property type="entry name" value="Aminopeptidase_N-like_N_sf"/>
</dbReference>
<dbReference type="PANTHER" id="PTHR11533:SF174">
    <property type="entry name" value="PUROMYCIN-SENSITIVE AMINOPEPTIDASE-RELATED"/>
    <property type="match status" value="1"/>
</dbReference>
<feature type="domain" description="Peptidase M1 membrane alanine aminopeptidase" evidence="14">
    <location>
        <begin position="245"/>
        <end position="457"/>
    </location>
</feature>
<evidence type="ECO:0000256" key="11">
    <source>
        <dbReference type="ARBA" id="ARBA00023049"/>
    </source>
</evidence>
<evidence type="ECO:0000256" key="3">
    <source>
        <dbReference type="ARBA" id="ARBA00010136"/>
    </source>
</evidence>
<keyword evidence="8" id="KW-0479">Metal-binding</keyword>
<dbReference type="GO" id="GO:0043171">
    <property type="term" value="P:peptide catabolic process"/>
    <property type="evidence" value="ECO:0007669"/>
    <property type="project" value="TreeGrafter"/>
</dbReference>
<dbReference type="GO" id="GO:0008270">
    <property type="term" value="F:zinc ion binding"/>
    <property type="evidence" value="ECO:0007669"/>
    <property type="project" value="InterPro"/>
</dbReference>
<keyword evidence="18" id="KW-1185">Reference proteome</keyword>
<dbReference type="InterPro" id="IPR027268">
    <property type="entry name" value="Peptidase_M4/M1_CTD_sf"/>
</dbReference>
<comment type="caution">
    <text evidence="17">The sequence shown here is derived from an EMBL/GenBank/DDBJ whole genome shotgun (WGS) entry which is preliminary data.</text>
</comment>
<dbReference type="GO" id="GO:0070006">
    <property type="term" value="F:metalloaminopeptidase activity"/>
    <property type="evidence" value="ECO:0007669"/>
    <property type="project" value="TreeGrafter"/>
</dbReference>
<dbReference type="InterPro" id="IPR050344">
    <property type="entry name" value="Peptidase_M1_aminopeptidases"/>
</dbReference>
<evidence type="ECO:0000259" key="14">
    <source>
        <dbReference type="Pfam" id="PF01433"/>
    </source>
</evidence>
<dbReference type="InterPro" id="IPR001930">
    <property type="entry name" value="Peptidase_M1"/>
</dbReference>
<evidence type="ECO:0000256" key="6">
    <source>
        <dbReference type="ARBA" id="ARBA00022438"/>
    </source>
</evidence>
<dbReference type="Gene3D" id="1.10.390.10">
    <property type="entry name" value="Neutral Protease Domain 2"/>
    <property type="match status" value="1"/>
</dbReference>
<sequence>MRNDNLTAEEARFRSDLLEVDRYDVDIDLTHAADPSMQAFPTSTTVTFRADTEETTEAETFIEYIHHSVDSVELNGRRLRVSDVVEGSRIRLPGLAPTNTLTVRGRSLYSRSGEGLHRFIDPEDGRTYLYTQYEPSDCRRVFPAFEQPDLKAVFRFSITAPEDWTVASNTEIVSTHEDPATPGVSKRVFAPTLRMSTYITTLLAGQYHTVSALHRPDNDRFEQTTMSLYCRASMAVHMESDAIFDLVSKGLDFFQELFDYPYPWGKYDQAFVPEYNLGAMENPGLVTFTEAYLFPGGSTLAQREGRANVIMHEMSHMWFGDLVTMRWWSDLWLKESFAEFMGALAAERACGFEESWVTFAHRRKGWAYTQDLYSTTHPVVADITDVEAAKQNFDGITYAKGAAVLKQLVAFVGFDRFVNAARTYFSRHEFGTAEFSDFLDVLEESCGRDLREWSRAWLETDGVTTLTYAPQPHVLEQRLPDSVSESLGRPHVLTIASFRLEGGVLRETAEQSIEIPSGPEGMSTPTDEVPPVEAGSGIVLVNRDDKTYALTSFGEDELRTALLHGHTLAAPIDRAVLGSALWSMVRSGALNPRDYTAHVEKGLGAEQSATLLDTMLLHAETALLVYMSPTARHEPLSAFATAVAEQLPLCEEESDRQSILARHALILARHDVRLQRFAQELVDFAEKNPEQPRWNGLSLSDELVWSARTALAAHGALTREDIESSLGSTPSQHAALGAARSRAAQPHAEDKRRAWSSIFDDDLSNDLLSASASGFRIGPSSLRTGLAEDYFARLEDVWQKHSIGMATRIINGLFPGPDEDVDAVAGAETWLAEHGDAPRALRRELTERLQDARRAASIRSTWE</sequence>
<keyword evidence="10" id="KW-0862">Zinc</keyword>
<dbReference type="Gene3D" id="2.60.40.1730">
    <property type="entry name" value="tricorn interacting facor f3 domain"/>
    <property type="match status" value="1"/>
</dbReference>
<dbReference type="InterPro" id="IPR045357">
    <property type="entry name" value="Aminopeptidase_N-like_N"/>
</dbReference>
<dbReference type="PANTHER" id="PTHR11533">
    <property type="entry name" value="PROTEASE M1 ZINC METALLOPROTEASE"/>
    <property type="match status" value="1"/>
</dbReference>
<dbReference type="InterPro" id="IPR012778">
    <property type="entry name" value="Pept_M1_aminopeptidase"/>
</dbReference>
<keyword evidence="9 17" id="KW-0378">Hydrolase</keyword>
<dbReference type="NCBIfam" id="TIGR02412">
    <property type="entry name" value="pepN_strep_liv"/>
    <property type="match status" value="1"/>
</dbReference>
<dbReference type="InterPro" id="IPR014782">
    <property type="entry name" value="Peptidase_M1_dom"/>
</dbReference>
<dbReference type="SUPFAM" id="SSF55486">
    <property type="entry name" value="Metalloproteases ('zincins'), catalytic domain"/>
    <property type="match status" value="1"/>
</dbReference>
<dbReference type="EMBL" id="WOGT01000001">
    <property type="protein sequence ID" value="MUN54312.1"/>
    <property type="molecule type" value="Genomic_DNA"/>
</dbReference>
<dbReference type="FunFam" id="1.10.390.10:FF:000004">
    <property type="entry name" value="Aminopeptidase N"/>
    <property type="match status" value="1"/>
</dbReference>
<comment type="cofactor">
    <cofactor evidence="2">
        <name>Zn(2+)</name>
        <dbReference type="ChEBI" id="CHEBI:29105"/>
    </cofactor>
</comment>
<dbReference type="GO" id="GO:0016020">
    <property type="term" value="C:membrane"/>
    <property type="evidence" value="ECO:0007669"/>
    <property type="project" value="TreeGrafter"/>
</dbReference>
<evidence type="ECO:0000256" key="5">
    <source>
        <dbReference type="ARBA" id="ARBA00015611"/>
    </source>
</evidence>
<evidence type="ECO:0000256" key="7">
    <source>
        <dbReference type="ARBA" id="ARBA00022670"/>
    </source>
</evidence>
<evidence type="ECO:0000259" key="16">
    <source>
        <dbReference type="Pfam" id="PF17900"/>
    </source>
</evidence>
<organism evidence="17 18">
    <name type="scientific">Rothia koreensis</name>
    <dbReference type="NCBI Taxonomy" id="592378"/>
    <lineage>
        <taxon>Bacteria</taxon>
        <taxon>Bacillati</taxon>
        <taxon>Actinomycetota</taxon>
        <taxon>Actinomycetes</taxon>
        <taxon>Micrococcales</taxon>
        <taxon>Micrococcaceae</taxon>
        <taxon>Rothia</taxon>
    </lineage>
</organism>
<evidence type="ECO:0000256" key="2">
    <source>
        <dbReference type="ARBA" id="ARBA00001947"/>
    </source>
</evidence>
<reference evidence="17 18" key="1">
    <citation type="submission" date="2019-12" db="EMBL/GenBank/DDBJ databases">
        <authorList>
            <person name="Li J."/>
            <person name="Shi Y."/>
            <person name="Xu G."/>
            <person name="Xiao D."/>
            <person name="Ran X."/>
        </authorList>
    </citation>
    <scope>NUCLEOTIDE SEQUENCE [LARGE SCALE GENOMIC DNA]</scope>
    <source>
        <strain evidence="17 18">JCM 15915</strain>
    </source>
</reference>
<gene>
    <name evidence="17" type="primary">pepN</name>
    <name evidence="17" type="ORF">GMA10_03625</name>
</gene>
<comment type="catalytic activity">
    <reaction evidence="1">
        <text>Release of an N-terminal amino acid, Xaa-|-Yaa- from a peptide, amide or arylamide. Xaa is preferably Ala, but may be most amino acids including Pro (slow action). When a terminal hydrophobic residue is followed by a prolyl residue, the two may be released as an intact Xaa-Pro dipeptide.</text>
        <dbReference type="EC" id="3.4.11.2"/>
    </reaction>
</comment>
<keyword evidence="11" id="KW-0482">Metalloprotease</keyword>
<dbReference type="GO" id="GO:0005615">
    <property type="term" value="C:extracellular space"/>
    <property type="evidence" value="ECO:0007669"/>
    <property type="project" value="TreeGrafter"/>
</dbReference>
<feature type="domain" description="ERAP1-like C-terminal" evidence="15">
    <location>
        <begin position="539"/>
        <end position="854"/>
    </location>
</feature>
<dbReference type="Pfam" id="PF01433">
    <property type="entry name" value="Peptidase_M1"/>
    <property type="match status" value="1"/>
</dbReference>
<dbReference type="GO" id="GO:0005737">
    <property type="term" value="C:cytoplasm"/>
    <property type="evidence" value="ECO:0007669"/>
    <property type="project" value="TreeGrafter"/>
</dbReference>
<name>A0A7K1LH91_9MICC</name>
<proteinExistence type="inferred from homology"/>
<dbReference type="OrthoDB" id="100605at2"/>
<evidence type="ECO:0000313" key="17">
    <source>
        <dbReference type="EMBL" id="MUN54312.1"/>
    </source>
</evidence>
<evidence type="ECO:0000259" key="15">
    <source>
        <dbReference type="Pfam" id="PF11838"/>
    </source>
</evidence>
<evidence type="ECO:0000256" key="4">
    <source>
        <dbReference type="ARBA" id="ARBA00012564"/>
    </source>
</evidence>
<evidence type="ECO:0000256" key="12">
    <source>
        <dbReference type="ARBA" id="ARBA00029811"/>
    </source>
</evidence>
<dbReference type="GO" id="GO:0016285">
    <property type="term" value="F:alanyl aminopeptidase activity"/>
    <property type="evidence" value="ECO:0007669"/>
    <property type="project" value="UniProtKB-EC"/>
</dbReference>
<evidence type="ECO:0000256" key="13">
    <source>
        <dbReference type="ARBA" id="ARBA00031533"/>
    </source>
</evidence>
<dbReference type="AlphaFoldDB" id="A0A7K1LH91"/>
<dbReference type="Proteomes" id="UP000462152">
    <property type="component" value="Unassembled WGS sequence"/>
</dbReference>
<dbReference type="PRINTS" id="PR00756">
    <property type="entry name" value="ALADIPTASE"/>
</dbReference>
<dbReference type="EC" id="3.4.11.2" evidence="4"/>